<gene>
    <name evidence="2" type="ORF">DPMN_160670</name>
</gene>
<keyword evidence="3" id="KW-1185">Reference proteome</keyword>
<proteinExistence type="predicted"/>
<sequence>MARGIDPLRAAWPKSNASGRPAACGRGGILGPATSPPRRAVRSARGASHAQIPSLRAPDRHRTGRGLPLAGESVPCLRVPVRQPGPRRISAGAQPRLSG</sequence>
<reference evidence="2" key="1">
    <citation type="journal article" date="2019" name="bioRxiv">
        <title>The Genome of the Zebra Mussel, Dreissena polymorpha: A Resource for Invasive Species Research.</title>
        <authorList>
            <person name="McCartney M.A."/>
            <person name="Auch B."/>
            <person name="Kono T."/>
            <person name="Mallez S."/>
            <person name="Zhang Y."/>
            <person name="Obille A."/>
            <person name="Becker A."/>
            <person name="Abrahante J.E."/>
            <person name="Garbe J."/>
            <person name="Badalamenti J.P."/>
            <person name="Herman A."/>
            <person name="Mangelson H."/>
            <person name="Liachko I."/>
            <person name="Sullivan S."/>
            <person name="Sone E.D."/>
            <person name="Koren S."/>
            <person name="Silverstein K.A.T."/>
            <person name="Beckman K.B."/>
            <person name="Gohl D.M."/>
        </authorList>
    </citation>
    <scope>NUCLEOTIDE SEQUENCE</scope>
    <source>
        <strain evidence="2">Duluth1</strain>
        <tissue evidence="2">Whole animal</tissue>
    </source>
</reference>
<feature type="region of interest" description="Disordered" evidence="1">
    <location>
        <begin position="1"/>
        <end position="99"/>
    </location>
</feature>
<dbReference type="AlphaFoldDB" id="A0A9D4INZ3"/>
<protein>
    <submittedName>
        <fullName evidence="2">Uncharacterized protein</fullName>
    </submittedName>
</protein>
<comment type="caution">
    <text evidence="2">The sequence shown here is derived from an EMBL/GenBank/DDBJ whole genome shotgun (WGS) entry which is preliminary data.</text>
</comment>
<evidence type="ECO:0000256" key="1">
    <source>
        <dbReference type="SAM" id="MobiDB-lite"/>
    </source>
</evidence>
<name>A0A9D4INZ3_DREPO</name>
<dbReference type="Proteomes" id="UP000828390">
    <property type="component" value="Unassembled WGS sequence"/>
</dbReference>
<organism evidence="2 3">
    <name type="scientific">Dreissena polymorpha</name>
    <name type="common">Zebra mussel</name>
    <name type="synonym">Mytilus polymorpha</name>
    <dbReference type="NCBI Taxonomy" id="45954"/>
    <lineage>
        <taxon>Eukaryota</taxon>
        <taxon>Metazoa</taxon>
        <taxon>Spiralia</taxon>
        <taxon>Lophotrochozoa</taxon>
        <taxon>Mollusca</taxon>
        <taxon>Bivalvia</taxon>
        <taxon>Autobranchia</taxon>
        <taxon>Heteroconchia</taxon>
        <taxon>Euheterodonta</taxon>
        <taxon>Imparidentia</taxon>
        <taxon>Neoheterodontei</taxon>
        <taxon>Myida</taxon>
        <taxon>Dreissenoidea</taxon>
        <taxon>Dreissenidae</taxon>
        <taxon>Dreissena</taxon>
    </lineage>
</organism>
<evidence type="ECO:0000313" key="3">
    <source>
        <dbReference type="Proteomes" id="UP000828390"/>
    </source>
</evidence>
<reference evidence="2" key="2">
    <citation type="submission" date="2020-11" db="EMBL/GenBank/DDBJ databases">
        <authorList>
            <person name="McCartney M.A."/>
            <person name="Auch B."/>
            <person name="Kono T."/>
            <person name="Mallez S."/>
            <person name="Becker A."/>
            <person name="Gohl D.M."/>
            <person name="Silverstein K.A.T."/>
            <person name="Koren S."/>
            <person name="Bechman K.B."/>
            <person name="Herman A."/>
            <person name="Abrahante J.E."/>
            <person name="Garbe J."/>
        </authorList>
    </citation>
    <scope>NUCLEOTIDE SEQUENCE</scope>
    <source>
        <strain evidence="2">Duluth1</strain>
        <tissue evidence="2">Whole animal</tissue>
    </source>
</reference>
<dbReference type="EMBL" id="JAIWYP010000008">
    <property type="protein sequence ID" value="KAH3782751.1"/>
    <property type="molecule type" value="Genomic_DNA"/>
</dbReference>
<evidence type="ECO:0000313" key="2">
    <source>
        <dbReference type="EMBL" id="KAH3782751.1"/>
    </source>
</evidence>
<accession>A0A9D4INZ3</accession>